<accession>A0ABU9AQC5</accession>
<evidence type="ECO:0000256" key="1">
    <source>
        <dbReference type="SAM" id="Phobius"/>
    </source>
</evidence>
<keyword evidence="1" id="KW-1133">Transmembrane helix</keyword>
<keyword evidence="1" id="KW-0472">Membrane</keyword>
<proteinExistence type="predicted"/>
<evidence type="ECO:0000313" key="2">
    <source>
        <dbReference type="EMBL" id="MEK7949728.1"/>
    </source>
</evidence>
<comment type="caution">
    <text evidence="2">The sequence shown here is derived from an EMBL/GenBank/DDBJ whole genome shotgun (WGS) entry which is preliminary data.</text>
</comment>
<dbReference type="RefSeq" id="WP_341403146.1">
    <property type="nucleotide sequence ID" value="NZ_JBBUKT010000001.1"/>
</dbReference>
<gene>
    <name evidence="2" type="ORF">WKV53_04455</name>
</gene>
<feature type="transmembrane region" description="Helical" evidence="1">
    <location>
        <begin position="9"/>
        <end position="26"/>
    </location>
</feature>
<dbReference type="EMBL" id="JBBUKT010000001">
    <property type="protein sequence ID" value="MEK7949728.1"/>
    <property type="molecule type" value="Genomic_DNA"/>
</dbReference>
<dbReference type="Proteomes" id="UP001371305">
    <property type="component" value="Unassembled WGS sequence"/>
</dbReference>
<reference evidence="2 3" key="1">
    <citation type="submission" date="2024-04" db="EMBL/GenBank/DDBJ databases">
        <title>Luteolibacter sp. isolated from soil.</title>
        <authorList>
            <person name="An J."/>
        </authorList>
    </citation>
    <scope>NUCLEOTIDE SEQUENCE [LARGE SCALE GENOMIC DNA]</scope>
    <source>
        <strain evidence="2 3">Y139</strain>
    </source>
</reference>
<name>A0ABU9AQC5_9BACT</name>
<keyword evidence="3" id="KW-1185">Reference proteome</keyword>
<feature type="transmembrane region" description="Helical" evidence="1">
    <location>
        <begin position="110"/>
        <end position="128"/>
    </location>
</feature>
<evidence type="ECO:0000313" key="3">
    <source>
        <dbReference type="Proteomes" id="UP001371305"/>
    </source>
</evidence>
<organism evidence="2 3">
    <name type="scientific">Luteolibacter soli</name>
    <dbReference type="NCBI Taxonomy" id="3135280"/>
    <lineage>
        <taxon>Bacteria</taxon>
        <taxon>Pseudomonadati</taxon>
        <taxon>Verrucomicrobiota</taxon>
        <taxon>Verrucomicrobiia</taxon>
        <taxon>Verrucomicrobiales</taxon>
        <taxon>Verrucomicrobiaceae</taxon>
        <taxon>Luteolibacter</taxon>
    </lineage>
</organism>
<sequence>MRFRLFRSRAFWLGVPGLVFLLWAWVDSMRYATLISGSGRVEVKVWNVWGTASFAVWRDPIATGLLEFDVDRKVIRDEETKQKAKHLAELGLAWLIADRPGFSASMRHSMVLPSYLLLWLALVAGQWWRFKRALLDSELSDAG</sequence>
<keyword evidence="1" id="KW-0812">Transmembrane</keyword>
<protein>
    <submittedName>
        <fullName evidence="2">Uncharacterized protein</fullName>
    </submittedName>
</protein>